<organism evidence="2 3">
    <name type="scientific">Crassostrea virginica</name>
    <name type="common">Eastern oyster</name>
    <dbReference type="NCBI Taxonomy" id="6565"/>
    <lineage>
        <taxon>Eukaryota</taxon>
        <taxon>Metazoa</taxon>
        <taxon>Spiralia</taxon>
        <taxon>Lophotrochozoa</taxon>
        <taxon>Mollusca</taxon>
        <taxon>Bivalvia</taxon>
        <taxon>Autobranchia</taxon>
        <taxon>Pteriomorphia</taxon>
        <taxon>Ostreida</taxon>
        <taxon>Ostreoidea</taxon>
        <taxon>Ostreidae</taxon>
        <taxon>Crassostrea</taxon>
    </lineage>
</organism>
<dbReference type="SUPFAM" id="SSF51206">
    <property type="entry name" value="cAMP-binding domain-like"/>
    <property type="match status" value="2"/>
</dbReference>
<protein>
    <submittedName>
        <fullName evidence="3">Uncharacterized protein LOC111135827 isoform X1</fullName>
    </submittedName>
</protein>
<dbReference type="PANTHER" id="PTHR23011">
    <property type="entry name" value="CYCLIC NUCLEOTIDE-BINDING DOMAIN CONTAINING PROTEIN"/>
    <property type="match status" value="1"/>
</dbReference>
<gene>
    <name evidence="3" type="primary">LOC111135827</name>
</gene>
<dbReference type="PROSITE" id="PS00888">
    <property type="entry name" value="CNMP_BINDING_1"/>
    <property type="match status" value="1"/>
</dbReference>
<dbReference type="Pfam" id="PF00027">
    <property type="entry name" value="cNMP_binding"/>
    <property type="match status" value="1"/>
</dbReference>
<dbReference type="GeneID" id="111135827"/>
<dbReference type="PROSITE" id="PS50042">
    <property type="entry name" value="CNMP_BINDING_3"/>
    <property type="match status" value="2"/>
</dbReference>
<dbReference type="PROSITE" id="PS00889">
    <property type="entry name" value="CNMP_BINDING_2"/>
    <property type="match status" value="1"/>
</dbReference>
<dbReference type="InterPro" id="IPR000595">
    <property type="entry name" value="cNMP-bd_dom"/>
</dbReference>
<dbReference type="Gene3D" id="2.60.120.10">
    <property type="entry name" value="Jelly Rolls"/>
    <property type="match status" value="2"/>
</dbReference>
<dbReference type="Proteomes" id="UP000694844">
    <property type="component" value="Chromosome 5"/>
</dbReference>
<reference evidence="3" key="1">
    <citation type="submission" date="2025-08" db="UniProtKB">
        <authorList>
            <consortium name="RefSeq"/>
        </authorList>
    </citation>
    <scope>IDENTIFICATION</scope>
    <source>
        <tissue evidence="3">Whole sample</tissue>
    </source>
</reference>
<sequence length="509" mass="59364">MHTMYEKVVSVIAKPMEERSDIECMDLVSWFRNKSSLFRSLKADIIKDVIRHCIFERPKKDEVLIKQGDNGDRLYIILRGKMSIYVLQDKENEQEVKLLIEKAIAKGKLDRAALGQHVWTSGEGNTVGEIALIKEDCVRTASVVVDEDTDLMVVDRTLYNRSVRDVLEKEFHDKTLFVETNPLFSSWSPKMKKSLAISLKREIHFYGSPIVRQGQPVEDLYIITEGEVEILIDQGGYKEQYPEIWTEMKRLLPELLPPRRRVSIGRQREVPVNITPSESLRQKKMSHKHFQMCLLGGNEIIGASETILGLKTYMENANVTRKTELLSLSKGNYQRLFMRKSANRSIEMLKNVMVSRLYLYIHRTQMSLHNASLLKYLTLKLRDPDSLKQLRSKHTRKPKGKQGKYKEYFYGAFNSRSYDKDEENIRSFLKTMGVYYITDNSLPELETSTRVLADLNAHLSDWLKRTRRKERPEFREVLSPDSKAVKRYRLEALTQPPRLDTFVRTKTIF</sequence>
<dbReference type="KEGG" id="cvn:111135827"/>
<dbReference type="AlphaFoldDB" id="A0A8B8EPR5"/>
<accession>A0A8B8EPR5</accession>
<dbReference type="RefSeq" id="XP_022341926.1">
    <property type="nucleotide sequence ID" value="XM_022486218.1"/>
</dbReference>
<dbReference type="OrthoDB" id="6051053at2759"/>
<dbReference type="InterPro" id="IPR018488">
    <property type="entry name" value="cNMP-bd_CS"/>
</dbReference>
<proteinExistence type="predicted"/>
<dbReference type="InterPro" id="IPR018490">
    <property type="entry name" value="cNMP-bd_dom_sf"/>
</dbReference>
<feature type="domain" description="Cyclic nucleotide-binding" evidence="1">
    <location>
        <begin position="37"/>
        <end position="161"/>
    </location>
</feature>
<evidence type="ECO:0000313" key="2">
    <source>
        <dbReference type="Proteomes" id="UP000694844"/>
    </source>
</evidence>
<keyword evidence="2" id="KW-1185">Reference proteome</keyword>
<dbReference type="InterPro" id="IPR014710">
    <property type="entry name" value="RmlC-like_jellyroll"/>
</dbReference>
<dbReference type="PANTHER" id="PTHR23011:SF28">
    <property type="entry name" value="CYCLIC NUCLEOTIDE-BINDING DOMAIN CONTAINING PROTEIN"/>
    <property type="match status" value="1"/>
</dbReference>
<dbReference type="CDD" id="cd00038">
    <property type="entry name" value="CAP_ED"/>
    <property type="match status" value="2"/>
</dbReference>
<name>A0A8B8EPR5_CRAVI</name>
<evidence type="ECO:0000259" key="1">
    <source>
        <dbReference type="PROSITE" id="PS50042"/>
    </source>
</evidence>
<evidence type="ECO:0000313" key="3">
    <source>
        <dbReference type="RefSeq" id="XP_022341926.1"/>
    </source>
</evidence>
<feature type="domain" description="Cyclic nucleotide-binding" evidence="1">
    <location>
        <begin position="183"/>
        <end position="241"/>
    </location>
</feature>